<dbReference type="KEGG" id="pazo:AYR47_20800"/>
<accession>A0A127I191</accession>
<reference evidence="1 2" key="1">
    <citation type="submission" date="2016-02" db="EMBL/GenBank/DDBJ databases">
        <title>Complete genome sequence of Pseudomonas azotoformans S4.</title>
        <authorList>
            <person name="Fang Y."/>
            <person name="Wu L."/>
            <person name="Feng G."/>
        </authorList>
    </citation>
    <scope>NUCLEOTIDE SEQUENCE [LARGE SCALE GENOMIC DNA]</scope>
    <source>
        <strain evidence="1 2">S4</strain>
    </source>
</reference>
<protein>
    <recommendedName>
        <fullName evidence="3">DUF3301 domain-containing protein</fullName>
    </recommendedName>
</protein>
<dbReference type="Proteomes" id="UP000070516">
    <property type="component" value="Chromosome"/>
</dbReference>
<dbReference type="EMBL" id="CP014546">
    <property type="protein sequence ID" value="AMN80594.1"/>
    <property type="molecule type" value="Genomic_DNA"/>
</dbReference>
<organism evidence="1 2">
    <name type="scientific">Pseudomonas azotoformans</name>
    <dbReference type="NCBI Taxonomy" id="47878"/>
    <lineage>
        <taxon>Bacteria</taxon>
        <taxon>Pseudomonadati</taxon>
        <taxon>Pseudomonadota</taxon>
        <taxon>Gammaproteobacteria</taxon>
        <taxon>Pseudomonadales</taxon>
        <taxon>Pseudomonadaceae</taxon>
        <taxon>Pseudomonas</taxon>
    </lineage>
</organism>
<evidence type="ECO:0000313" key="1">
    <source>
        <dbReference type="EMBL" id="AMN80594.1"/>
    </source>
</evidence>
<name>A0A127I191_PSEAZ</name>
<sequence>MIVVIAGFVLRYYEAKDEANIAFQEYLRSNQQIATQIGNVASLTLLKRFTYYKSDTEPGFHQYLYLVKGEHGSMTVEVRRIEGSSHIVISDIQQ</sequence>
<dbReference type="AlphaFoldDB" id="A0A127I191"/>
<evidence type="ECO:0000313" key="2">
    <source>
        <dbReference type="Proteomes" id="UP000070516"/>
    </source>
</evidence>
<gene>
    <name evidence="1" type="ORF">AYR47_20800</name>
</gene>
<evidence type="ECO:0008006" key="3">
    <source>
        <dbReference type="Google" id="ProtNLM"/>
    </source>
</evidence>
<proteinExistence type="predicted"/>